<evidence type="ECO:0008006" key="4">
    <source>
        <dbReference type="Google" id="ProtNLM"/>
    </source>
</evidence>
<evidence type="ECO:0000256" key="1">
    <source>
        <dbReference type="SAM" id="SignalP"/>
    </source>
</evidence>
<dbReference type="EMBL" id="QGLE01000014">
    <property type="protein sequence ID" value="PWR18500.1"/>
    <property type="molecule type" value="Genomic_DNA"/>
</dbReference>
<accession>A0A317DX39</accession>
<evidence type="ECO:0000313" key="2">
    <source>
        <dbReference type="EMBL" id="PWR18500.1"/>
    </source>
</evidence>
<dbReference type="RefSeq" id="WP_109907748.1">
    <property type="nucleotide sequence ID" value="NZ_QGLE01000014.1"/>
</dbReference>
<dbReference type="Proteomes" id="UP000245461">
    <property type="component" value="Unassembled WGS sequence"/>
</dbReference>
<protein>
    <recommendedName>
        <fullName evidence="4">Ig-like domain-containing protein</fullName>
    </recommendedName>
</protein>
<comment type="caution">
    <text evidence="2">The sequence shown here is derived from an EMBL/GenBank/DDBJ whole genome shotgun (WGS) entry which is preliminary data.</text>
</comment>
<proteinExistence type="predicted"/>
<reference evidence="2 3" key="1">
    <citation type="submission" date="2018-05" db="EMBL/GenBank/DDBJ databases">
        <title>Zavarzinia sp. HR-AS.</title>
        <authorList>
            <person name="Lee Y."/>
            <person name="Jeon C.O."/>
        </authorList>
    </citation>
    <scope>NUCLEOTIDE SEQUENCE [LARGE SCALE GENOMIC DNA]</scope>
    <source>
        <strain evidence="2 3">HR-AS</strain>
    </source>
</reference>
<dbReference type="AlphaFoldDB" id="A0A317DX39"/>
<keyword evidence="3" id="KW-1185">Reference proteome</keyword>
<name>A0A317DX39_9PROT</name>
<dbReference type="OrthoDB" id="8594232at2"/>
<feature type="chain" id="PRO_5016463538" description="Ig-like domain-containing protein" evidence="1">
    <location>
        <begin position="21"/>
        <end position="106"/>
    </location>
</feature>
<sequence>MMRRLAAVCAFLSLFPYLGAARPSEAARLYPPSGRAAAIAAGCGEAECCEKSLGSPRIELRWRDALSDETLHFRWSRNGGSTLSKINAAGQRTTYFCLVWAALRLD</sequence>
<evidence type="ECO:0000313" key="3">
    <source>
        <dbReference type="Proteomes" id="UP000245461"/>
    </source>
</evidence>
<keyword evidence="1" id="KW-0732">Signal</keyword>
<organism evidence="2 3">
    <name type="scientific">Zavarzinia aquatilis</name>
    <dbReference type="NCBI Taxonomy" id="2211142"/>
    <lineage>
        <taxon>Bacteria</taxon>
        <taxon>Pseudomonadati</taxon>
        <taxon>Pseudomonadota</taxon>
        <taxon>Alphaproteobacteria</taxon>
        <taxon>Rhodospirillales</taxon>
        <taxon>Zavarziniaceae</taxon>
        <taxon>Zavarzinia</taxon>
    </lineage>
</organism>
<gene>
    <name evidence="2" type="ORF">DKG74_18955</name>
</gene>
<feature type="signal peptide" evidence="1">
    <location>
        <begin position="1"/>
        <end position="20"/>
    </location>
</feature>